<keyword evidence="2" id="KW-1133">Transmembrane helix</keyword>
<organism evidence="3 4">
    <name type="scientific">Chlorella sorokiniana</name>
    <name type="common">Freshwater green alga</name>
    <dbReference type="NCBI Taxonomy" id="3076"/>
    <lineage>
        <taxon>Eukaryota</taxon>
        <taxon>Viridiplantae</taxon>
        <taxon>Chlorophyta</taxon>
        <taxon>core chlorophytes</taxon>
        <taxon>Trebouxiophyceae</taxon>
        <taxon>Chlorellales</taxon>
        <taxon>Chlorellaceae</taxon>
        <taxon>Chlorella clade</taxon>
        <taxon>Chlorella</taxon>
    </lineage>
</organism>
<keyword evidence="4" id="KW-1185">Reference proteome</keyword>
<evidence type="ECO:0000313" key="4">
    <source>
        <dbReference type="Proteomes" id="UP000239899"/>
    </source>
</evidence>
<evidence type="ECO:0000256" key="1">
    <source>
        <dbReference type="SAM" id="MobiDB-lite"/>
    </source>
</evidence>
<protein>
    <submittedName>
        <fullName evidence="3">Type VI secretion</fullName>
    </submittedName>
</protein>
<feature type="compositionally biased region" description="Low complexity" evidence="1">
    <location>
        <begin position="74"/>
        <end position="85"/>
    </location>
</feature>
<evidence type="ECO:0000256" key="2">
    <source>
        <dbReference type="SAM" id="Phobius"/>
    </source>
</evidence>
<keyword evidence="2" id="KW-0472">Membrane</keyword>
<proteinExistence type="predicted"/>
<reference evidence="3 4" key="1">
    <citation type="journal article" date="2018" name="Plant J.">
        <title>Genome sequences of Chlorella sorokiniana UTEX 1602 and Micractinium conductrix SAG 241.80: implications to maltose excretion by a green alga.</title>
        <authorList>
            <person name="Arriola M.B."/>
            <person name="Velmurugan N."/>
            <person name="Zhang Y."/>
            <person name="Plunkett M.H."/>
            <person name="Hondzo H."/>
            <person name="Barney B.M."/>
        </authorList>
    </citation>
    <scope>NUCLEOTIDE SEQUENCE [LARGE SCALE GENOMIC DNA]</scope>
    <source>
        <strain evidence="4">UTEX 1602</strain>
    </source>
</reference>
<evidence type="ECO:0000313" key="3">
    <source>
        <dbReference type="EMBL" id="PRW58493.1"/>
    </source>
</evidence>
<accession>A0A2P6TWQ3</accession>
<keyword evidence="2" id="KW-0812">Transmembrane</keyword>
<feature type="compositionally biased region" description="Low complexity" evidence="1">
    <location>
        <begin position="93"/>
        <end position="107"/>
    </location>
</feature>
<dbReference type="EMBL" id="LHPG02000005">
    <property type="protein sequence ID" value="PRW58493.1"/>
    <property type="molecule type" value="Genomic_DNA"/>
</dbReference>
<sequence length="107" mass="11222">MANRVLTIIACFFLGFGVFWLNGTGFIPPVVSQILMVMWVLLMRSLAMPKVVEASKEAFGLHKAAEREGKDEAAASAPAAPSSGKSGRKGAGKRQAAAAAATSKKDE</sequence>
<name>A0A2P6TWQ3_CHLSO</name>
<dbReference type="STRING" id="3076.A0A2P6TWQ3"/>
<feature type="transmembrane region" description="Helical" evidence="2">
    <location>
        <begin position="5"/>
        <end position="21"/>
    </location>
</feature>
<comment type="caution">
    <text evidence="3">The sequence shown here is derived from an EMBL/GenBank/DDBJ whole genome shotgun (WGS) entry which is preliminary data.</text>
</comment>
<feature type="region of interest" description="Disordered" evidence="1">
    <location>
        <begin position="67"/>
        <end position="107"/>
    </location>
</feature>
<dbReference type="AlphaFoldDB" id="A0A2P6TWQ3"/>
<dbReference type="Proteomes" id="UP000239899">
    <property type="component" value="Unassembled WGS sequence"/>
</dbReference>
<gene>
    <name evidence="3" type="ORF">C2E21_2789</name>
</gene>